<organism evidence="4 5">
    <name type="scientific">Anoxybacteroides rupiense</name>
    <dbReference type="NCBI Taxonomy" id="311460"/>
    <lineage>
        <taxon>Bacteria</taxon>
        <taxon>Bacillati</taxon>
        <taxon>Bacillota</taxon>
        <taxon>Bacilli</taxon>
        <taxon>Bacillales</taxon>
        <taxon>Anoxybacillaceae</taxon>
        <taxon>Anoxybacteroides</taxon>
    </lineage>
</organism>
<comment type="caution">
    <text evidence="4">The sequence shown here is derived from an EMBL/GenBank/DDBJ whole genome shotgun (WGS) entry which is preliminary data.</text>
</comment>
<dbReference type="RefSeq" id="WP_066148790.1">
    <property type="nucleotide sequence ID" value="NZ_JAGUQN010000017.1"/>
</dbReference>
<sequence length="339" mass="40277">MNMIIFPPTIDWSWMRQRPQQLAKQLAKRGYTVFYCNQSTQKKPVEEMMPRLYVVHHFSKWVREEYPRLKQTEGNVIGLWCTWPKLTPYIKKMKPDWVIYDCVDEMERWQRYEPEMVKRSNAIICTSQPLFERLRKDYPFKRIEIVRNGYDPDLSLHLEHASSILPRDLPKNNRPLVGYVGAWAPWIDEELVRRLLREKIDLVVIGAEFGLNYCSYGKSNMHFLGHKTHEQLANYLPFFHVCIIPFQKNKLTAAVNPVKAYEYLAAGKPVVSTDLPECRQMYPYVEIGHSHDEFVSKVLHYIHHAGDASDRIRYALQHTWDHRGEQIEAIIKEFTHFKR</sequence>
<dbReference type="PANTHER" id="PTHR12526">
    <property type="entry name" value="GLYCOSYLTRANSFERASE"/>
    <property type="match status" value="1"/>
</dbReference>
<reference evidence="4 5" key="1">
    <citation type="submission" date="2023-01" db="EMBL/GenBank/DDBJ databases">
        <title>Genome-based reclassification of Anoxybacillus geothermalis as a later heterotypic synonym of Anoxybacillus rupiensis.</title>
        <authorList>
            <person name="Inan Bektas K."/>
            <person name="Canakci S."/>
            <person name="Belduz A.A."/>
            <person name="Guler H.H."/>
        </authorList>
    </citation>
    <scope>NUCLEOTIDE SEQUENCE [LARGE SCALE GENOMIC DNA]</scope>
    <source>
        <strain evidence="4 5">DSM 17127</strain>
    </source>
</reference>
<keyword evidence="2 4" id="KW-0808">Transferase</keyword>
<feature type="domain" description="Spore protein YkvP/CgeB glycosyl transferase-like" evidence="3">
    <location>
        <begin position="190"/>
        <end position="328"/>
    </location>
</feature>
<proteinExistence type="predicted"/>
<dbReference type="GO" id="GO:0016757">
    <property type="term" value="F:glycosyltransferase activity"/>
    <property type="evidence" value="ECO:0007669"/>
    <property type="project" value="UniProtKB-KW"/>
</dbReference>
<accession>A0ABT5W6I4</accession>
<evidence type="ECO:0000313" key="4">
    <source>
        <dbReference type="EMBL" id="MDE8564948.1"/>
    </source>
</evidence>
<dbReference type="Pfam" id="PF13524">
    <property type="entry name" value="Glyco_trans_1_2"/>
    <property type="match status" value="1"/>
</dbReference>
<evidence type="ECO:0000313" key="5">
    <source>
        <dbReference type="Proteomes" id="UP001213979"/>
    </source>
</evidence>
<dbReference type="Gene3D" id="3.40.50.2000">
    <property type="entry name" value="Glycogen Phosphorylase B"/>
    <property type="match status" value="2"/>
</dbReference>
<dbReference type="PANTHER" id="PTHR12526:SF629">
    <property type="entry name" value="TEICHURONIC ACID BIOSYNTHESIS GLYCOSYLTRANSFERASE TUAH-RELATED"/>
    <property type="match status" value="1"/>
</dbReference>
<evidence type="ECO:0000256" key="2">
    <source>
        <dbReference type="ARBA" id="ARBA00022679"/>
    </source>
</evidence>
<dbReference type="InterPro" id="IPR055259">
    <property type="entry name" value="YkvP/CgeB_Glyco_trans-like"/>
</dbReference>
<protein>
    <submittedName>
        <fullName evidence="4">Glycosyltransferase</fullName>
        <ecNumber evidence="4">2.4.-.-</ecNumber>
    </submittedName>
</protein>
<dbReference type="EC" id="2.4.-.-" evidence="4"/>
<dbReference type="SUPFAM" id="SSF53756">
    <property type="entry name" value="UDP-Glycosyltransferase/glycogen phosphorylase"/>
    <property type="match status" value="1"/>
</dbReference>
<keyword evidence="5" id="KW-1185">Reference proteome</keyword>
<name>A0ABT5W6I4_9BACL</name>
<dbReference type="EMBL" id="JAQOTG010000015">
    <property type="protein sequence ID" value="MDE8564948.1"/>
    <property type="molecule type" value="Genomic_DNA"/>
</dbReference>
<dbReference type="Proteomes" id="UP001213979">
    <property type="component" value="Unassembled WGS sequence"/>
</dbReference>
<keyword evidence="1 4" id="KW-0328">Glycosyltransferase</keyword>
<evidence type="ECO:0000256" key="1">
    <source>
        <dbReference type="ARBA" id="ARBA00022676"/>
    </source>
</evidence>
<gene>
    <name evidence="4" type="ORF">PNH38_13875</name>
</gene>
<evidence type="ECO:0000259" key="3">
    <source>
        <dbReference type="Pfam" id="PF13524"/>
    </source>
</evidence>